<dbReference type="InterPro" id="IPR035979">
    <property type="entry name" value="RBD_domain_sf"/>
</dbReference>
<evidence type="ECO:0000259" key="3">
    <source>
        <dbReference type="PROSITE" id="PS50102"/>
    </source>
</evidence>
<dbReference type="InterPro" id="IPR012677">
    <property type="entry name" value="Nucleotide-bd_a/b_plait_sf"/>
</dbReference>
<accession>A0A167FI36</accession>
<evidence type="ECO:0000256" key="2">
    <source>
        <dbReference type="PROSITE-ProRule" id="PRU00176"/>
    </source>
</evidence>
<keyword evidence="1 2" id="KW-0694">RNA-binding</keyword>
<dbReference type="EMBL" id="CP014503">
    <property type="protein sequence ID" value="ANB15326.1"/>
    <property type="molecule type" value="Genomic_DNA"/>
</dbReference>
<dbReference type="PROSITE" id="PS50102">
    <property type="entry name" value="RRM"/>
    <property type="match status" value="2"/>
</dbReference>
<evidence type="ECO:0000313" key="4">
    <source>
        <dbReference type="EMBL" id="ANB15326.1"/>
    </source>
</evidence>
<sequence length="199" mass="22387">MRGQAFIVFENIDNAIKAQKTLKNRELFGKPMVIQFAKTKSDAIVLKREGEEALEQYKAPRKEAWEKLQKELKEKEAQAMKQAETDVTTKKKKLSDGRVVASNVESSKSSGARKGVVVKEQPAPPNKILFLENLPQGIHESKLNDIFSKYSGFVEVRLFAVRRVGFVEYETEKHAVSVKSSIGDLEVDGNSIKISYAKK</sequence>
<protein>
    <submittedName>
        <fullName evidence="4">Mud1p</fullName>
    </submittedName>
</protein>
<keyword evidence="5" id="KW-1185">Reference proteome</keyword>
<dbReference type="GO" id="GO:0003723">
    <property type="term" value="F:RNA binding"/>
    <property type="evidence" value="ECO:0007669"/>
    <property type="project" value="UniProtKB-UniRule"/>
</dbReference>
<dbReference type="AlphaFoldDB" id="A0A167FI36"/>
<dbReference type="PANTHER" id="PTHR10501">
    <property type="entry name" value="U1 SMALL NUCLEAR RIBONUCLEOPROTEIN A/U2 SMALL NUCLEAR RIBONUCLEOPROTEIN B"/>
    <property type="match status" value="1"/>
</dbReference>
<dbReference type="FunFam" id="3.30.70.330:FF:000029">
    <property type="entry name" value="U2 small nuclear ribonucleoprotein B"/>
    <property type="match status" value="1"/>
</dbReference>
<dbReference type="RefSeq" id="XP_018737803.1">
    <property type="nucleotide sequence ID" value="XM_018879934.1"/>
</dbReference>
<organism evidence="4 5">
    <name type="scientific">Sugiyamaella lignohabitans</name>
    <dbReference type="NCBI Taxonomy" id="796027"/>
    <lineage>
        <taxon>Eukaryota</taxon>
        <taxon>Fungi</taxon>
        <taxon>Dikarya</taxon>
        <taxon>Ascomycota</taxon>
        <taxon>Saccharomycotina</taxon>
        <taxon>Dipodascomycetes</taxon>
        <taxon>Dipodascales</taxon>
        <taxon>Trichomonascaceae</taxon>
        <taxon>Sugiyamaella</taxon>
    </lineage>
</organism>
<evidence type="ECO:0000313" key="5">
    <source>
        <dbReference type="Proteomes" id="UP000189580"/>
    </source>
</evidence>
<dbReference type="Gene3D" id="3.30.70.330">
    <property type="match status" value="2"/>
</dbReference>
<dbReference type="GeneID" id="30034921"/>
<feature type="domain" description="RRM" evidence="3">
    <location>
        <begin position="1"/>
        <end position="39"/>
    </location>
</feature>
<dbReference type="InterPro" id="IPR000504">
    <property type="entry name" value="RRM_dom"/>
</dbReference>
<name>A0A167FI36_9ASCO</name>
<dbReference type="Proteomes" id="UP000189580">
    <property type="component" value="Chromosome b"/>
</dbReference>
<dbReference type="SMART" id="SM00360">
    <property type="entry name" value="RRM"/>
    <property type="match status" value="1"/>
</dbReference>
<dbReference type="Pfam" id="PF00076">
    <property type="entry name" value="RRM_1"/>
    <property type="match status" value="1"/>
</dbReference>
<dbReference type="CDD" id="cd12247">
    <property type="entry name" value="RRM2_U1A_like"/>
    <property type="match status" value="1"/>
</dbReference>
<gene>
    <name evidence="4" type="primary">MUD1</name>
    <name evidence="4" type="ORF">AWJ20_2953</name>
</gene>
<feature type="domain" description="RRM" evidence="3">
    <location>
        <begin position="127"/>
        <end position="199"/>
    </location>
</feature>
<dbReference type="SUPFAM" id="SSF54928">
    <property type="entry name" value="RNA-binding domain, RBD"/>
    <property type="match status" value="1"/>
</dbReference>
<evidence type="ECO:0000256" key="1">
    <source>
        <dbReference type="ARBA" id="ARBA00022884"/>
    </source>
</evidence>
<proteinExistence type="predicted"/>
<dbReference type="KEGG" id="slb:AWJ20_2953"/>
<dbReference type="OrthoDB" id="266020at2759"/>
<reference evidence="4 5" key="1">
    <citation type="submission" date="2016-02" db="EMBL/GenBank/DDBJ databases">
        <title>Complete genome sequence and transcriptome regulation of the pentose utilising yeast Sugiyamaella lignohabitans.</title>
        <authorList>
            <person name="Bellasio M."/>
            <person name="Peymann A."/>
            <person name="Valli M."/>
            <person name="Sipitzky M."/>
            <person name="Graf A."/>
            <person name="Sauer M."/>
            <person name="Marx H."/>
            <person name="Mattanovich D."/>
        </authorList>
    </citation>
    <scope>NUCLEOTIDE SEQUENCE [LARGE SCALE GENOMIC DNA]</scope>
    <source>
        <strain evidence="4 5">CBS 10342</strain>
    </source>
</reference>